<reference evidence="5" key="1">
    <citation type="journal article" date="2014" name="Front. Microbiol.">
        <title>High frequency of phylogenetically diverse reductive dehalogenase-homologous genes in deep subseafloor sedimentary metagenomes.</title>
        <authorList>
            <person name="Kawai M."/>
            <person name="Futagami T."/>
            <person name="Toyoda A."/>
            <person name="Takaki Y."/>
            <person name="Nishi S."/>
            <person name="Hori S."/>
            <person name="Arai W."/>
            <person name="Tsubouchi T."/>
            <person name="Morono Y."/>
            <person name="Uchiyama I."/>
            <person name="Ito T."/>
            <person name="Fujiyama A."/>
            <person name="Inagaki F."/>
            <person name="Takami H."/>
        </authorList>
    </citation>
    <scope>NUCLEOTIDE SEQUENCE</scope>
    <source>
        <strain evidence="5">Expedition CK06-06</strain>
    </source>
</reference>
<sequence length="130" mass="14052">ASLGFSMGAKLANPDKMVVNIMGDASVGMAGLDFETAVRERIPILSIVLNNSIFGGYDRMLPTATQRYSVDRVSGDYAKVAEALGFHAERVTQPAEVTPAIKRAKQILAAGKPAFIEIITRVDTDFSKYE</sequence>
<feature type="domain" description="Thiamine pyrophosphate enzyme TPP-binding" evidence="4">
    <location>
        <begin position="2"/>
        <end position="118"/>
    </location>
</feature>
<dbReference type="PANTHER" id="PTHR18968:SF13">
    <property type="entry name" value="ACETOLACTATE SYNTHASE CATALYTIC SUBUNIT, MITOCHONDRIAL"/>
    <property type="match status" value="1"/>
</dbReference>
<dbReference type="EMBL" id="BARS01010667">
    <property type="protein sequence ID" value="GAF96092.1"/>
    <property type="molecule type" value="Genomic_DNA"/>
</dbReference>
<evidence type="ECO:0000256" key="1">
    <source>
        <dbReference type="ARBA" id="ARBA00001964"/>
    </source>
</evidence>
<dbReference type="SUPFAM" id="SSF52518">
    <property type="entry name" value="Thiamin diphosphate-binding fold (THDP-binding)"/>
    <property type="match status" value="1"/>
</dbReference>
<evidence type="ECO:0000259" key="4">
    <source>
        <dbReference type="Pfam" id="PF02775"/>
    </source>
</evidence>
<dbReference type="AlphaFoldDB" id="X0U6V4"/>
<dbReference type="Gene3D" id="3.40.50.970">
    <property type="match status" value="1"/>
</dbReference>
<dbReference type="InterPro" id="IPR000399">
    <property type="entry name" value="TPP-bd_CS"/>
</dbReference>
<proteinExistence type="inferred from homology"/>
<evidence type="ECO:0000256" key="3">
    <source>
        <dbReference type="ARBA" id="ARBA00023052"/>
    </source>
</evidence>
<dbReference type="GO" id="GO:0009097">
    <property type="term" value="P:isoleucine biosynthetic process"/>
    <property type="evidence" value="ECO:0007669"/>
    <property type="project" value="TreeGrafter"/>
</dbReference>
<comment type="similarity">
    <text evidence="2">Belongs to the TPP enzyme family.</text>
</comment>
<name>X0U6V4_9ZZZZ</name>
<dbReference type="GO" id="GO:0005948">
    <property type="term" value="C:acetolactate synthase complex"/>
    <property type="evidence" value="ECO:0007669"/>
    <property type="project" value="TreeGrafter"/>
</dbReference>
<dbReference type="InterPro" id="IPR029061">
    <property type="entry name" value="THDP-binding"/>
</dbReference>
<keyword evidence="3" id="KW-0786">Thiamine pyrophosphate</keyword>
<dbReference type="Pfam" id="PF02775">
    <property type="entry name" value="TPP_enzyme_C"/>
    <property type="match status" value="1"/>
</dbReference>
<organism evidence="5">
    <name type="scientific">marine sediment metagenome</name>
    <dbReference type="NCBI Taxonomy" id="412755"/>
    <lineage>
        <taxon>unclassified sequences</taxon>
        <taxon>metagenomes</taxon>
        <taxon>ecological metagenomes</taxon>
    </lineage>
</organism>
<comment type="cofactor">
    <cofactor evidence="1">
        <name>thiamine diphosphate</name>
        <dbReference type="ChEBI" id="CHEBI:58937"/>
    </cofactor>
</comment>
<protein>
    <recommendedName>
        <fullName evidence="4">Thiamine pyrophosphate enzyme TPP-binding domain-containing protein</fullName>
    </recommendedName>
</protein>
<comment type="caution">
    <text evidence="5">The sequence shown here is derived from an EMBL/GenBank/DDBJ whole genome shotgun (WGS) entry which is preliminary data.</text>
</comment>
<accession>X0U6V4</accession>
<evidence type="ECO:0000256" key="2">
    <source>
        <dbReference type="ARBA" id="ARBA00007812"/>
    </source>
</evidence>
<evidence type="ECO:0000313" key="5">
    <source>
        <dbReference type="EMBL" id="GAF96092.1"/>
    </source>
</evidence>
<feature type="non-terminal residue" evidence="5">
    <location>
        <position position="1"/>
    </location>
</feature>
<dbReference type="GO" id="GO:0009099">
    <property type="term" value="P:L-valine biosynthetic process"/>
    <property type="evidence" value="ECO:0007669"/>
    <property type="project" value="TreeGrafter"/>
</dbReference>
<dbReference type="PROSITE" id="PS00187">
    <property type="entry name" value="TPP_ENZYMES"/>
    <property type="match status" value="1"/>
</dbReference>
<dbReference type="PANTHER" id="PTHR18968">
    <property type="entry name" value="THIAMINE PYROPHOSPHATE ENZYMES"/>
    <property type="match status" value="1"/>
</dbReference>
<dbReference type="GO" id="GO:0000287">
    <property type="term" value="F:magnesium ion binding"/>
    <property type="evidence" value="ECO:0007669"/>
    <property type="project" value="InterPro"/>
</dbReference>
<gene>
    <name evidence="5" type="ORF">S01H1_19689</name>
</gene>
<dbReference type="GO" id="GO:0050660">
    <property type="term" value="F:flavin adenine dinucleotide binding"/>
    <property type="evidence" value="ECO:0007669"/>
    <property type="project" value="TreeGrafter"/>
</dbReference>
<dbReference type="InterPro" id="IPR011766">
    <property type="entry name" value="TPP_enzyme_TPP-bd"/>
</dbReference>
<dbReference type="GO" id="GO:0030976">
    <property type="term" value="F:thiamine pyrophosphate binding"/>
    <property type="evidence" value="ECO:0007669"/>
    <property type="project" value="InterPro"/>
</dbReference>
<dbReference type="InterPro" id="IPR045229">
    <property type="entry name" value="TPP_enz"/>
</dbReference>
<dbReference type="GO" id="GO:0003984">
    <property type="term" value="F:acetolactate synthase activity"/>
    <property type="evidence" value="ECO:0007669"/>
    <property type="project" value="TreeGrafter"/>
</dbReference>